<evidence type="ECO:0000256" key="1">
    <source>
        <dbReference type="SAM" id="MobiDB-lite"/>
    </source>
</evidence>
<gene>
    <name evidence="2" type="ORF">KCV03_g4814</name>
</gene>
<feature type="region of interest" description="Disordered" evidence="1">
    <location>
        <begin position="1"/>
        <end position="49"/>
    </location>
</feature>
<protein>
    <submittedName>
        <fullName evidence="2">Uncharacterized protein</fullName>
    </submittedName>
</protein>
<evidence type="ECO:0000313" key="2">
    <source>
        <dbReference type="EMBL" id="KAH0221984.1"/>
    </source>
</evidence>
<reference evidence="2" key="2">
    <citation type="submission" date="2021-08" db="EMBL/GenBank/DDBJ databases">
        <authorList>
            <person name="Gostincar C."/>
            <person name="Sun X."/>
            <person name="Song Z."/>
            <person name="Gunde-Cimerman N."/>
        </authorList>
    </citation>
    <scope>NUCLEOTIDE SEQUENCE</scope>
    <source>
        <strain evidence="2">EXF-8016</strain>
    </source>
</reference>
<sequence length="141" mass="16130">MPLTRSVARKSQIEDFSEFKDPEPPKSKRKPRRPTLDTDVAQDEEYATNDSYEAKANKKIIKAKKSLLKGEQESAPADALQQQEGQIGTIIEDRDLARENILGWGKAQMQRAKWGEASPEPEHFKIKAFHAGEEVPERWER</sequence>
<dbReference type="Proteomes" id="UP000767238">
    <property type="component" value="Unassembled WGS sequence"/>
</dbReference>
<organism evidence="2 3">
    <name type="scientific">Aureobasidium melanogenum</name>
    <name type="common">Aureobasidium pullulans var. melanogenum</name>
    <dbReference type="NCBI Taxonomy" id="46634"/>
    <lineage>
        <taxon>Eukaryota</taxon>
        <taxon>Fungi</taxon>
        <taxon>Dikarya</taxon>
        <taxon>Ascomycota</taxon>
        <taxon>Pezizomycotina</taxon>
        <taxon>Dothideomycetes</taxon>
        <taxon>Dothideomycetidae</taxon>
        <taxon>Dothideales</taxon>
        <taxon>Saccotheciaceae</taxon>
        <taxon>Aureobasidium</taxon>
    </lineage>
</organism>
<accession>A0A9P8GJL8</accession>
<feature type="non-terminal residue" evidence="2">
    <location>
        <position position="141"/>
    </location>
</feature>
<evidence type="ECO:0000313" key="3">
    <source>
        <dbReference type="Proteomes" id="UP000767238"/>
    </source>
</evidence>
<comment type="caution">
    <text evidence="2">The sequence shown here is derived from an EMBL/GenBank/DDBJ whole genome shotgun (WGS) entry which is preliminary data.</text>
</comment>
<proteinExistence type="predicted"/>
<dbReference type="OrthoDB" id="10381295at2759"/>
<name>A0A9P8GJL8_AURME</name>
<reference evidence="2" key="1">
    <citation type="journal article" date="2021" name="J Fungi (Basel)">
        <title>Virulence traits and population genomics of the black yeast Aureobasidium melanogenum.</title>
        <authorList>
            <person name="Cernosa A."/>
            <person name="Sun X."/>
            <person name="Gostincar C."/>
            <person name="Fang C."/>
            <person name="Gunde-Cimerman N."/>
            <person name="Song Z."/>
        </authorList>
    </citation>
    <scope>NUCLEOTIDE SEQUENCE</scope>
    <source>
        <strain evidence="2">EXF-8016</strain>
    </source>
</reference>
<feature type="compositionally biased region" description="Basic and acidic residues" evidence="1">
    <location>
        <begin position="11"/>
        <end position="26"/>
    </location>
</feature>
<dbReference type="AlphaFoldDB" id="A0A9P8GJL8"/>
<dbReference type="EMBL" id="JAHFYH010000030">
    <property type="protein sequence ID" value="KAH0221984.1"/>
    <property type="molecule type" value="Genomic_DNA"/>
</dbReference>